<sequence>MLMTVNHSTLAKNLSDVNVADPKAMNIPMTLILSYIFVDIMPLHAINLDAVSLFADSSFTFLAVLNDVISRFE</sequence>
<reference evidence="2" key="3">
    <citation type="submission" date="2015-04" db="UniProtKB">
        <authorList>
            <consortium name="EnsemblPlants"/>
        </authorList>
    </citation>
    <scope>IDENTIFICATION</scope>
    <source>
        <strain evidence="2">cv. Jemalong A17</strain>
    </source>
</reference>
<dbReference type="HOGENOM" id="CLU_201396_0_0_1"/>
<evidence type="ECO:0000313" key="3">
    <source>
        <dbReference type="Proteomes" id="UP000002051"/>
    </source>
</evidence>
<accession>G7ZZV6</accession>
<dbReference type="EMBL" id="CM001220">
    <property type="protein sequence ID" value="KEH32708.1"/>
    <property type="molecule type" value="Genomic_DNA"/>
</dbReference>
<reference evidence="1 3" key="2">
    <citation type="journal article" date="2014" name="BMC Genomics">
        <title>An improved genome release (version Mt4.0) for the model legume Medicago truncatula.</title>
        <authorList>
            <person name="Tang H."/>
            <person name="Krishnakumar V."/>
            <person name="Bidwell S."/>
            <person name="Rosen B."/>
            <person name="Chan A."/>
            <person name="Zhou S."/>
            <person name="Gentzbittel L."/>
            <person name="Childs K.L."/>
            <person name="Yandell M."/>
            <person name="Gundlach H."/>
            <person name="Mayer K.F."/>
            <person name="Schwartz D.C."/>
            <person name="Town C.D."/>
        </authorList>
    </citation>
    <scope>GENOME REANNOTATION</scope>
    <source>
        <strain evidence="1">A17</strain>
        <strain evidence="2 3">cv. Jemalong A17</strain>
    </source>
</reference>
<gene>
    <name evidence="1" type="ordered locus">MTR_4g134240</name>
</gene>
<keyword evidence="3" id="KW-1185">Reference proteome</keyword>
<organism evidence="1 3">
    <name type="scientific">Medicago truncatula</name>
    <name type="common">Barrel medic</name>
    <name type="synonym">Medicago tribuloides</name>
    <dbReference type="NCBI Taxonomy" id="3880"/>
    <lineage>
        <taxon>Eukaryota</taxon>
        <taxon>Viridiplantae</taxon>
        <taxon>Streptophyta</taxon>
        <taxon>Embryophyta</taxon>
        <taxon>Tracheophyta</taxon>
        <taxon>Spermatophyta</taxon>
        <taxon>Magnoliopsida</taxon>
        <taxon>eudicotyledons</taxon>
        <taxon>Gunneridae</taxon>
        <taxon>Pentapetalae</taxon>
        <taxon>rosids</taxon>
        <taxon>fabids</taxon>
        <taxon>Fabales</taxon>
        <taxon>Fabaceae</taxon>
        <taxon>Papilionoideae</taxon>
        <taxon>50 kb inversion clade</taxon>
        <taxon>NPAAA clade</taxon>
        <taxon>Hologalegina</taxon>
        <taxon>IRL clade</taxon>
        <taxon>Trifolieae</taxon>
        <taxon>Medicago</taxon>
    </lineage>
</organism>
<evidence type="ECO:0000313" key="2">
    <source>
        <dbReference type="EnsemblPlants" id="KEH32708"/>
    </source>
</evidence>
<keyword evidence="1" id="KW-0472">Membrane</keyword>
<dbReference type="AlphaFoldDB" id="G7ZZV6"/>
<proteinExistence type="predicted"/>
<protein>
    <submittedName>
        <fullName evidence="1">Transmembrane protein, putative</fullName>
    </submittedName>
</protein>
<dbReference type="PaxDb" id="3880-AES84744"/>
<dbReference type="EnsemblPlants" id="KEH32708">
    <property type="protein sequence ID" value="KEH32708"/>
    <property type="gene ID" value="MTR_4g134240"/>
</dbReference>
<name>G7ZZV6_MEDTR</name>
<dbReference type="Proteomes" id="UP000002051">
    <property type="component" value="Chromosome 4"/>
</dbReference>
<keyword evidence="1" id="KW-0812">Transmembrane</keyword>
<evidence type="ECO:0000313" key="1">
    <source>
        <dbReference type="EMBL" id="KEH32708.1"/>
    </source>
</evidence>
<reference evidence="1 3" key="1">
    <citation type="journal article" date="2011" name="Nature">
        <title>The Medicago genome provides insight into the evolution of rhizobial symbioses.</title>
        <authorList>
            <person name="Young N.D."/>
            <person name="Debelle F."/>
            <person name="Oldroyd G.E."/>
            <person name="Geurts R."/>
            <person name="Cannon S.B."/>
            <person name="Udvardi M.K."/>
            <person name="Benedito V.A."/>
            <person name="Mayer K.F."/>
            <person name="Gouzy J."/>
            <person name="Schoof H."/>
            <person name="Van de Peer Y."/>
            <person name="Proost S."/>
            <person name="Cook D.R."/>
            <person name="Meyers B.C."/>
            <person name="Spannagl M."/>
            <person name="Cheung F."/>
            <person name="De Mita S."/>
            <person name="Krishnakumar V."/>
            <person name="Gundlach H."/>
            <person name="Zhou S."/>
            <person name="Mudge J."/>
            <person name="Bharti A.K."/>
            <person name="Murray J.D."/>
            <person name="Naoumkina M.A."/>
            <person name="Rosen B."/>
            <person name="Silverstein K.A."/>
            <person name="Tang H."/>
            <person name="Rombauts S."/>
            <person name="Zhao P.X."/>
            <person name="Zhou P."/>
            <person name="Barbe V."/>
            <person name="Bardou P."/>
            <person name="Bechner M."/>
            <person name="Bellec A."/>
            <person name="Berger A."/>
            <person name="Berges H."/>
            <person name="Bidwell S."/>
            <person name="Bisseling T."/>
            <person name="Choisne N."/>
            <person name="Couloux A."/>
            <person name="Denny R."/>
            <person name="Deshpande S."/>
            <person name="Dai X."/>
            <person name="Doyle J.J."/>
            <person name="Dudez A.M."/>
            <person name="Farmer A.D."/>
            <person name="Fouteau S."/>
            <person name="Franken C."/>
            <person name="Gibelin C."/>
            <person name="Gish J."/>
            <person name="Goldstein S."/>
            <person name="Gonzalez A.J."/>
            <person name="Green P.J."/>
            <person name="Hallab A."/>
            <person name="Hartog M."/>
            <person name="Hua A."/>
            <person name="Humphray S.J."/>
            <person name="Jeong D.H."/>
            <person name="Jing Y."/>
            <person name="Jocker A."/>
            <person name="Kenton S.M."/>
            <person name="Kim D.J."/>
            <person name="Klee K."/>
            <person name="Lai H."/>
            <person name="Lang C."/>
            <person name="Lin S."/>
            <person name="Macmil S.L."/>
            <person name="Magdelenat G."/>
            <person name="Matthews L."/>
            <person name="McCorrison J."/>
            <person name="Monaghan E.L."/>
            <person name="Mun J.H."/>
            <person name="Najar F.Z."/>
            <person name="Nicholson C."/>
            <person name="Noirot C."/>
            <person name="O'Bleness M."/>
            <person name="Paule C.R."/>
            <person name="Poulain J."/>
            <person name="Prion F."/>
            <person name="Qin B."/>
            <person name="Qu C."/>
            <person name="Retzel E.F."/>
            <person name="Riddle C."/>
            <person name="Sallet E."/>
            <person name="Samain S."/>
            <person name="Samson N."/>
            <person name="Sanders I."/>
            <person name="Saurat O."/>
            <person name="Scarpelli C."/>
            <person name="Schiex T."/>
            <person name="Segurens B."/>
            <person name="Severin A.J."/>
            <person name="Sherrier D.J."/>
            <person name="Shi R."/>
            <person name="Sims S."/>
            <person name="Singer S.R."/>
            <person name="Sinharoy S."/>
            <person name="Sterck L."/>
            <person name="Viollet A."/>
            <person name="Wang B.B."/>
            <person name="Wang K."/>
            <person name="Wang M."/>
            <person name="Wang X."/>
            <person name="Warfsmann J."/>
            <person name="Weissenbach J."/>
            <person name="White D.D."/>
            <person name="White J.D."/>
            <person name="Wiley G.B."/>
            <person name="Wincker P."/>
            <person name="Xing Y."/>
            <person name="Yang L."/>
            <person name="Yao Z."/>
            <person name="Ying F."/>
            <person name="Zhai J."/>
            <person name="Zhou L."/>
            <person name="Zuber A."/>
            <person name="Denarie J."/>
            <person name="Dixon R.A."/>
            <person name="May G.D."/>
            <person name="Schwartz D.C."/>
            <person name="Rogers J."/>
            <person name="Quetier F."/>
            <person name="Town C.D."/>
            <person name="Roe B.A."/>
        </authorList>
    </citation>
    <scope>NUCLEOTIDE SEQUENCE [LARGE SCALE GENOMIC DNA]</scope>
    <source>
        <strain evidence="1">A17</strain>
        <strain evidence="2 3">cv. Jemalong A17</strain>
    </source>
</reference>